<feature type="transmembrane region" description="Helical" evidence="15">
    <location>
        <begin position="83"/>
        <end position="103"/>
    </location>
</feature>
<keyword evidence="6" id="KW-0808">Transferase</keyword>
<keyword evidence="13 15" id="KW-0472">Membrane</keyword>
<keyword evidence="12" id="KW-0902">Two-component regulatory system</keyword>
<feature type="compositionally biased region" description="Basic and acidic residues" evidence="14">
    <location>
        <begin position="538"/>
        <end position="555"/>
    </location>
</feature>
<evidence type="ECO:0000256" key="5">
    <source>
        <dbReference type="ARBA" id="ARBA00022553"/>
    </source>
</evidence>
<dbReference type="Pfam" id="PF06580">
    <property type="entry name" value="His_kinase"/>
    <property type="match status" value="1"/>
</dbReference>
<evidence type="ECO:0000256" key="13">
    <source>
        <dbReference type="ARBA" id="ARBA00023136"/>
    </source>
</evidence>
<reference evidence="18" key="1">
    <citation type="journal article" date="2019" name="Int. J. Syst. Evol. Microbiol.">
        <title>The Global Catalogue of Microorganisms (GCM) 10K type strain sequencing project: providing services to taxonomists for standard genome sequencing and annotation.</title>
        <authorList>
            <consortium name="The Broad Institute Genomics Platform"/>
            <consortium name="The Broad Institute Genome Sequencing Center for Infectious Disease"/>
            <person name="Wu L."/>
            <person name="Ma J."/>
        </authorList>
    </citation>
    <scope>NUCLEOTIDE SEQUENCE [LARGE SCALE GENOMIC DNA]</scope>
    <source>
        <strain evidence="18">CCUG 59129</strain>
    </source>
</reference>
<accession>A0ABW3HP39</accession>
<keyword evidence="11 15" id="KW-1133">Transmembrane helix</keyword>
<proteinExistence type="predicted"/>
<name>A0ABW3HP39_9BACL</name>
<dbReference type="InterPro" id="IPR010559">
    <property type="entry name" value="Sig_transdc_His_kin_internal"/>
</dbReference>
<keyword evidence="5" id="KW-0597">Phosphoprotein</keyword>
<evidence type="ECO:0000256" key="12">
    <source>
        <dbReference type="ARBA" id="ARBA00023012"/>
    </source>
</evidence>
<feature type="transmembrane region" description="Helical" evidence="15">
    <location>
        <begin position="12"/>
        <end position="31"/>
    </location>
</feature>
<feature type="region of interest" description="Disordered" evidence="14">
    <location>
        <begin position="530"/>
        <end position="555"/>
    </location>
</feature>
<dbReference type="InterPro" id="IPR011620">
    <property type="entry name" value="Sig_transdc_His_kinase_LytS_TM"/>
</dbReference>
<dbReference type="EC" id="2.7.13.3" evidence="3"/>
<keyword evidence="18" id="KW-1185">Reference proteome</keyword>
<dbReference type="Gene3D" id="3.30.450.40">
    <property type="match status" value="1"/>
</dbReference>
<evidence type="ECO:0000256" key="9">
    <source>
        <dbReference type="ARBA" id="ARBA00022777"/>
    </source>
</evidence>
<evidence type="ECO:0000256" key="15">
    <source>
        <dbReference type="SAM" id="Phobius"/>
    </source>
</evidence>
<evidence type="ECO:0000313" key="18">
    <source>
        <dbReference type="Proteomes" id="UP001596989"/>
    </source>
</evidence>
<dbReference type="InterPro" id="IPR050640">
    <property type="entry name" value="Bact_2-comp_sensor_kinase"/>
</dbReference>
<dbReference type="EMBL" id="JBHTJZ010000008">
    <property type="protein sequence ID" value="MFD0959243.1"/>
    <property type="molecule type" value="Genomic_DNA"/>
</dbReference>
<dbReference type="PANTHER" id="PTHR34220">
    <property type="entry name" value="SENSOR HISTIDINE KINASE YPDA"/>
    <property type="match status" value="1"/>
</dbReference>
<feature type="transmembrane region" description="Helical" evidence="15">
    <location>
        <begin position="177"/>
        <end position="202"/>
    </location>
</feature>
<evidence type="ECO:0000256" key="10">
    <source>
        <dbReference type="ARBA" id="ARBA00022840"/>
    </source>
</evidence>
<comment type="catalytic activity">
    <reaction evidence="1">
        <text>ATP + protein L-histidine = ADP + protein N-phospho-L-histidine.</text>
        <dbReference type="EC" id="2.7.13.3"/>
    </reaction>
</comment>
<dbReference type="PROSITE" id="PS50109">
    <property type="entry name" value="HIS_KIN"/>
    <property type="match status" value="1"/>
</dbReference>
<evidence type="ECO:0000256" key="1">
    <source>
        <dbReference type="ARBA" id="ARBA00000085"/>
    </source>
</evidence>
<feature type="transmembrane region" description="Helical" evidence="15">
    <location>
        <begin position="43"/>
        <end position="63"/>
    </location>
</feature>
<comment type="caution">
    <text evidence="17">The sequence shown here is derived from an EMBL/GenBank/DDBJ whole genome shotgun (WGS) entry which is preliminary data.</text>
</comment>
<dbReference type="Pfam" id="PF13492">
    <property type="entry name" value="GAF_3"/>
    <property type="match status" value="1"/>
</dbReference>
<evidence type="ECO:0000256" key="4">
    <source>
        <dbReference type="ARBA" id="ARBA00022475"/>
    </source>
</evidence>
<keyword evidence="7 15" id="KW-0812">Transmembrane</keyword>
<feature type="transmembrane region" description="Helical" evidence="15">
    <location>
        <begin position="115"/>
        <end position="139"/>
    </location>
</feature>
<dbReference type="RefSeq" id="WP_377563295.1">
    <property type="nucleotide sequence ID" value="NZ_JBHTJZ010000008.1"/>
</dbReference>
<evidence type="ECO:0000256" key="11">
    <source>
        <dbReference type="ARBA" id="ARBA00022989"/>
    </source>
</evidence>
<keyword evidence="4" id="KW-1003">Cell membrane</keyword>
<comment type="subcellular location">
    <subcellularLocation>
        <location evidence="2">Cell membrane</location>
        <topology evidence="2">Multi-pass membrane protein</topology>
    </subcellularLocation>
</comment>
<dbReference type="Gene3D" id="3.30.565.10">
    <property type="entry name" value="Histidine kinase-like ATPase, C-terminal domain"/>
    <property type="match status" value="1"/>
</dbReference>
<evidence type="ECO:0000256" key="6">
    <source>
        <dbReference type="ARBA" id="ARBA00022679"/>
    </source>
</evidence>
<evidence type="ECO:0000259" key="16">
    <source>
        <dbReference type="PROSITE" id="PS50109"/>
    </source>
</evidence>
<keyword evidence="8" id="KW-0547">Nucleotide-binding</keyword>
<protein>
    <recommendedName>
        <fullName evidence="3">histidine kinase</fullName>
        <ecNumber evidence="3">2.7.13.3</ecNumber>
    </recommendedName>
</protein>
<dbReference type="SUPFAM" id="SSF55781">
    <property type="entry name" value="GAF domain-like"/>
    <property type="match status" value="1"/>
</dbReference>
<sequence length="614" mass="66817">MFQLMITMLEKLGILVTIALVLTRLPFFRDMIYRDNLRMRHQITAIVFFGAFGIIGTYTGVAFNVNTMQFNPWADMLAPDEAIANSRVIGVVLAGLFGGYRIGIGAGLIAGIHRFTLGGFTAVPCSLAAVIAGVLASIFYRRSRNVKLSTALLIGAGAEAIQMLVILLLARPFDQAWALVSVIGLPMIAANGIGAALFLLIIQSVVSEQQKAGAEQTQKSLRIADETLGYMRQGMTPQSASAVCAILYREMNAIAVSMTNSSHILAHIGAGDDHHRPGAPIQTEVTRQVLRQGEVVVAGEDELHCRHASCVLSAAVVAPLKRRGETIGTIKFYYDSPKEITDVVLEFIRGLSVLLGNQIELADADKANQLKKEAEIKVLQAQISPHFLFNSLNTVVSLIRSNPGEARRLLVHLSHFFRQNLKGTTEERTTLATELKHVQAYLTIEEARFADKLRVAYQVDEALLSYTLPPLTLQPLVENAIKHGLRKHSGAGCVTIVIRRAAGGIEVAVEDDGIGMPSALVTRLRSRWNGEADEADERADSARSERQPESEWHDAERGAGVGLYNVDRRLSLMYGEGAGLHIMSTYGEGTRVSFKLPTEGEISNGPEDQSADRG</sequence>
<evidence type="ECO:0000256" key="14">
    <source>
        <dbReference type="SAM" id="MobiDB-lite"/>
    </source>
</evidence>
<gene>
    <name evidence="17" type="ORF">ACFQ2I_07560</name>
</gene>
<keyword evidence="10" id="KW-0067">ATP-binding</keyword>
<keyword evidence="17" id="KW-0675">Receptor</keyword>
<evidence type="ECO:0000256" key="2">
    <source>
        <dbReference type="ARBA" id="ARBA00004651"/>
    </source>
</evidence>
<dbReference type="InterPro" id="IPR004358">
    <property type="entry name" value="Sig_transdc_His_kin-like_C"/>
</dbReference>
<dbReference type="InterPro" id="IPR003594">
    <property type="entry name" value="HATPase_dom"/>
</dbReference>
<organism evidence="17 18">
    <name type="scientific">Paenibacillus chungangensis</name>
    <dbReference type="NCBI Taxonomy" id="696535"/>
    <lineage>
        <taxon>Bacteria</taxon>
        <taxon>Bacillati</taxon>
        <taxon>Bacillota</taxon>
        <taxon>Bacilli</taxon>
        <taxon>Bacillales</taxon>
        <taxon>Paenibacillaceae</taxon>
        <taxon>Paenibacillus</taxon>
    </lineage>
</organism>
<dbReference type="InterPro" id="IPR003018">
    <property type="entry name" value="GAF"/>
</dbReference>
<dbReference type="InterPro" id="IPR029016">
    <property type="entry name" value="GAF-like_dom_sf"/>
</dbReference>
<evidence type="ECO:0000256" key="8">
    <source>
        <dbReference type="ARBA" id="ARBA00022741"/>
    </source>
</evidence>
<dbReference type="SUPFAM" id="SSF55874">
    <property type="entry name" value="ATPase domain of HSP90 chaperone/DNA topoisomerase II/histidine kinase"/>
    <property type="match status" value="1"/>
</dbReference>
<dbReference type="Pfam" id="PF07694">
    <property type="entry name" value="5TM-5TMR_LYT"/>
    <property type="match status" value="1"/>
</dbReference>
<feature type="transmembrane region" description="Helical" evidence="15">
    <location>
        <begin position="151"/>
        <end position="170"/>
    </location>
</feature>
<keyword evidence="9" id="KW-0418">Kinase</keyword>
<dbReference type="Proteomes" id="UP001596989">
    <property type="component" value="Unassembled WGS sequence"/>
</dbReference>
<evidence type="ECO:0000256" key="3">
    <source>
        <dbReference type="ARBA" id="ARBA00012438"/>
    </source>
</evidence>
<dbReference type="Pfam" id="PF02518">
    <property type="entry name" value="HATPase_c"/>
    <property type="match status" value="1"/>
</dbReference>
<dbReference type="InterPro" id="IPR036890">
    <property type="entry name" value="HATPase_C_sf"/>
</dbReference>
<dbReference type="SMART" id="SM00387">
    <property type="entry name" value="HATPase_c"/>
    <property type="match status" value="1"/>
</dbReference>
<dbReference type="PRINTS" id="PR00344">
    <property type="entry name" value="BCTRLSENSOR"/>
</dbReference>
<evidence type="ECO:0000313" key="17">
    <source>
        <dbReference type="EMBL" id="MFD0959243.1"/>
    </source>
</evidence>
<dbReference type="PANTHER" id="PTHR34220:SF7">
    <property type="entry name" value="SENSOR HISTIDINE KINASE YPDA"/>
    <property type="match status" value="1"/>
</dbReference>
<evidence type="ECO:0000256" key="7">
    <source>
        <dbReference type="ARBA" id="ARBA00022692"/>
    </source>
</evidence>
<feature type="domain" description="Histidine kinase" evidence="16">
    <location>
        <begin position="473"/>
        <end position="600"/>
    </location>
</feature>
<dbReference type="InterPro" id="IPR005467">
    <property type="entry name" value="His_kinase_dom"/>
</dbReference>